<protein>
    <submittedName>
        <fullName evidence="1">Uncharacterized protein</fullName>
    </submittedName>
</protein>
<organism evidence="1 2">
    <name type="scientific">Protopolystoma xenopodis</name>
    <dbReference type="NCBI Taxonomy" id="117903"/>
    <lineage>
        <taxon>Eukaryota</taxon>
        <taxon>Metazoa</taxon>
        <taxon>Spiralia</taxon>
        <taxon>Lophotrochozoa</taxon>
        <taxon>Platyhelminthes</taxon>
        <taxon>Monogenea</taxon>
        <taxon>Polyopisthocotylea</taxon>
        <taxon>Polystomatidea</taxon>
        <taxon>Polystomatidae</taxon>
        <taxon>Protopolystoma</taxon>
    </lineage>
</organism>
<accession>A0A448WJR1</accession>
<dbReference type="Proteomes" id="UP000784294">
    <property type="component" value="Unassembled WGS sequence"/>
</dbReference>
<dbReference type="EMBL" id="CAAALY010017660">
    <property type="protein sequence ID" value="VEL13399.1"/>
    <property type="molecule type" value="Genomic_DNA"/>
</dbReference>
<sequence length="80" mass="8424">MRLNPTEVTTFIKFQCQLFIGLVTSPSRLMPCCPKGQAATAVPGDGGGNIKGCAVRCHALLPHLLVLGIGVLDIIIPARI</sequence>
<comment type="caution">
    <text evidence="1">The sequence shown here is derived from an EMBL/GenBank/DDBJ whole genome shotgun (WGS) entry which is preliminary data.</text>
</comment>
<evidence type="ECO:0000313" key="2">
    <source>
        <dbReference type="Proteomes" id="UP000784294"/>
    </source>
</evidence>
<evidence type="ECO:0000313" key="1">
    <source>
        <dbReference type="EMBL" id="VEL13399.1"/>
    </source>
</evidence>
<proteinExistence type="predicted"/>
<reference evidence="1" key="1">
    <citation type="submission" date="2018-11" db="EMBL/GenBank/DDBJ databases">
        <authorList>
            <consortium name="Pathogen Informatics"/>
        </authorList>
    </citation>
    <scope>NUCLEOTIDE SEQUENCE</scope>
</reference>
<dbReference type="AlphaFoldDB" id="A0A448WJR1"/>
<keyword evidence="2" id="KW-1185">Reference proteome</keyword>
<gene>
    <name evidence="1" type="ORF">PXEA_LOCUS6839</name>
</gene>
<name>A0A448WJR1_9PLAT</name>